<dbReference type="Proteomes" id="UP001154252">
    <property type="component" value="Unassembled WGS sequence"/>
</dbReference>
<reference evidence="4" key="1">
    <citation type="submission" date="2021-07" db="EMBL/GenBank/DDBJ databases">
        <authorList>
            <person name="Branca A.L. A."/>
        </authorList>
    </citation>
    <scope>NUCLEOTIDE SEQUENCE</scope>
</reference>
<dbReference type="OrthoDB" id="202415at2759"/>
<protein>
    <recommendedName>
        <fullName evidence="3">Glycosyl transferase CAP10 domain-containing protein</fullName>
    </recommendedName>
</protein>
<evidence type="ECO:0000256" key="1">
    <source>
        <dbReference type="ARBA" id="ARBA00010118"/>
    </source>
</evidence>
<keyword evidence="5" id="KW-1185">Reference proteome</keyword>
<organism evidence="4 5">
    <name type="scientific">Penicillium egyptiacum</name>
    <dbReference type="NCBI Taxonomy" id="1303716"/>
    <lineage>
        <taxon>Eukaryota</taxon>
        <taxon>Fungi</taxon>
        <taxon>Dikarya</taxon>
        <taxon>Ascomycota</taxon>
        <taxon>Pezizomycotina</taxon>
        <taxon>Eurotiomycetes</taxon>
        <taxon>Eurotiomycetidae</taxon>
        <taxon>Eurotiales</taxon>
        <taxon>Aspergillaceae</taxon>
        <taxon>Penicillium</taxon>
    </lineage>
</organism>
<evidence type="ECO:0000313" key="5">
    <source>
        <dbReference type="Proteomes" id="UP001154252"/>
    </source>
</evidence>
<dbReference type="Pfam" id="PF05686">
    <property type="entry name" value="Glyco_transf_90"/>
    <property type="match status" value="1"/>
</dbReference>
<dbReference type="InterPro" id="IPR051091">
    <property type="entry name" value="O-Glucosyltr/Glycosyltrsf_90"/>
</dbReference>
<dbReference type="EMBL" id="CAJVRC010000851">
    <property type="protein sequence ID" value="CAG8895330.1"/>
    <property type="molecule type" value="Genomic_DNA"/>
</dbReference>
<dbReference type="PANTHER" id="PTHR12203">
    <property type="entry name" value="KDEL LYS-ASP-GLU-LEU CONTAINING - RELATED"/>
    <property type="match status" value="1"/>
</dbReference>
<dbReference type="PANTHER" id="PTHR12203:SF35">
    <property type="entry name" value="PROTEIN O-GLUCOSYLTRANSFERASE 1"/>
    <property type="match status" value="1"/>
</dbReference>
<proteinExistence type="inferred from homology"/>
<comment type="caution">
    <text evidence="4">The sequence shown here is derived from an EMBL/GenBank/DDBJ whole genome shotgun (WGS) entry which is preliminary data.</text>
</comment>
<feature type="domain" description="Glycosyl transferase CAP10" evidence="3">
    <location>
        <begin position="32"/>
        <end position="90"/>
    </location>
</feature>
<evidence type="ECO:0000256" key="2">
    <source>
        <dbReference type="ARBA" id="ARBA00022679"/>
    </source>
</evidence>
<comment type="similarity">
    <text evidence="1">Belongs to the glycosyltransferase 90 family.</text>
</comment>
<accession>A0A9W4KCP2</accession>
<evidence type="ECO:0000259" key="3">
    <source>
        <dbReference type="Pfam" id="PF05686"/>
    </source>
</evidence>
<evidence type="ECO:0000313" key="4">
    <source>
        <dbReference type="EMBL" id="CAG8895330.1"/>
    </source>
</evidence>
<dbReference type="InterPro" id="IPR006598">
    <property type="entry name" value="CAP10"/>
</dbReference>
<gene>
    <name evidence="4" type="ORF">PEGY_LOCUS4138</name>
</gene>
<sequence>MPIFFFLNYGCERQDCSDQRMLFHVVGRGDQSEAWKYRYLLDMDGHAYSGRFYAFMRSKSVPIKLTFFREWHKNILIPWVHYVPLNKDSNEVAELCASSSRILLARRLLEPLARKGSSGLLRHSGMMTWMSLCSGLC</sequence>
<keyword evidence="2" id="KW-0808">Transferase</keyword>
<name>A0A9W4KCP2_9EURO</name>
<dbReference type="AlphaFoldDB" id="A0A9W4KCP2"/>
<dbReference type="GO" id="GO:0016740">
    <property type="term" value="F:transferase activity"/>
    <property type="evidence" value="ECO:0007669"/>
    <property type="project" value="UniProtKB-KW"/>
</dbReference>